<feature type="domain" description="Sm" evidence="2">
    <location>
        <begin position="12"/>
        <end position="78"/>
    </location>
</feature>
<evidence type="ECO:0000259" key="2">
    <source>
        <dbReference type="SMART" id="SM00651"/>
    </source>
</evidence>
<dbReference type="InterPro" id="IPR034110">
    <property type="entry name" value="LSMD1_Sm"/>
</dbReference>
<dbReference type="PANTHER" id="PTHR10701">
    <property type="entry name" value="SMALL NUCLEAR RIBONUCLEOPROTEIN-ASSOCIATED PROTEIN B AND N"/>
    <property type="match status" value="1"/>
</dbReference>
<sequence>MVEESESNCCSSRLKDWLGRDLEVELTDSRIIVGKFMCTDNAPNVILSRCKESWKGESDYRDIGLVIVAGEHIRSIHLLGNPVR</sequence>
<dbReference type="AlphaFoldDB" id="A0A0N5AN38"/>
<dbReference type="InterPro" id="IPR001163">
    <property type="entry name" value="Sm_dom_euk/arc"/>
</dbReference>
<dbReference type="WBParaSite" id="SMUV_0000601301-mRNA-1">
    <property type="protein sequence ID" value="SMUV_0000601301-mRNA-1"/>
    <property type="gene ID" value="SMUV_0000601301"/>
</dbReference>
<evidence type="ECO:0000313" key="4">
    <source>
        <dbReference type="WBParaSite" id="SMUV_0000601301-mRNA-1"/>
    </source>
</evidence>
<organism evidence="3 4">
    <name type="scientific">Syphacia muris</name>
    <dbReference type="NCBI Taxonomy" id="451379"/>
    <lineage>
        <taxon>Eukaryota</taxon>
        <taxon>Metazoa</taxon>
        <taxon>Ecdysozoa</taxon>
        <taxon>Nematoda</taxon>
        <taxon>Chromadorea</taxon>
        <taxon>Rhabditida</taxon>
        <taxon>Spirurina</taxon>
        <taxon>Oxyuridomorpha</taxon>
        <taxon>Oxyuroidea</taxon>
        <taxon>Oxyuridae</taxon>
        <taxon>Syphacia</taxon>
    </lineage>
</organism>
<dbReference type="Gene3D" id="2.30.30.100">
    <property type="match status" value="1"/>
</dbReference>
<dbReference type="GO" id="GO:0031417">
    <property type="term" value="C:NatC complex"/>
    <property type="evidence" value="ECO:0007669"/>
    <property type="project" value="InterPro"/>
</dbReference>
<dbReference type="Proteomes" id="UP000046393">
    <property type="component" value="Unplaced"/>
</dbReference>
<comment type="similarity">
    <text evidence="1">Belongs to the snRNP Sm proteins family.</text>
</comment>
<dbReference type="SMART" id="SM00651">
    <property type="entry name" value="Sm"/>
    <property type="match status" value="1"/>
</dbReference>
<protein>
    <submittedName>
        <fullName evidence="4">Sm domain-containing protein</fullName>
    </submittedName>
</protein>
<dbReference type="Pfam" id="PF01423">
    <property type="entry name" value="LSM"/>
    <property type="match status" value="1"/>
</dbReference>
<name>A0A0N5AN38_9BILA</name>
<evidence type="ECO:0000313" key="3">
    <source>
        <dbReference type="Proteomes" id="UP000046393"/>
    </source>
</evidence>
<dbReference type="InterPro" id="IPR010920">
    <property type="entry name" value="LSM_dom_sf"/>
</dbReference>
<accession>A0A0N5AN38</accession>
<keyword evidence="3" id="KW-1185">Reference proteome</keyword>
<proteinExistence type="inferred from homology"/>
<dbReference type="CDD" id="cd06168">
    <property type="entry name" value="LSMD1"/>
    <property type="match status" value="1"/>
</dbReference>
<dbReference type="InterPro" id="IPR050914">
    <property type="entry name" value="snRNP_SmB/NAA38-like"/>
</dbReference>
<dbReference type="STRING" id="451379.A0A0N5AN38"/>
<evidence type="ECO:0000256" key="1">
    <source>
        <dbReference type="ARBA" id="ARBA00006850"/>
    </source>
</evidence>
<dbReference type="PANTHER" id="PTHR10701:SF5">
    <property type="entry name" value="N-ALPHA-ACETYLTRANSFERASE 38, NATC AUXILIARY SUBUNIT"/>
    <property type="match status" value="1"/>
</dbReference>
<dbReference type="SUPFAM" id="SSF50182">
    <property type="entry name" value="Sm-like ribonucleoproteins"/>
    <property type="match status" value="1"/>
</dbReference>
<reference evidence="4" key="1">
    <citation type="submission" date="2017-02" db="UniProtKB">
        <authorList>
            <consortium name="WormBaseParasite"/>
        </authorList>
    </citation>
    <scope>IDENTIFICATION</scope>
</reference>